<feature type="region of interest" description="Disordered" evidence="1">
    <location>
        <begin position="175"/>
        <end position="201"/>
    </location>
</feature>
<proteinExistence type="predicted"/>
<sequence length="272" mass="28067">MGCTLGRVTRDHGDIDWFTWADGAHGLTGELLRLGCTEVPGQPAALRRGFATGGLESGFTPVDRDHLGRSVVAAGRWAGTPWPRDPLDGGPGRTGGLSCPVVAPRAGTGTKPMIPVWDTALPAGEGRGGHRPAGAALGVVARRRDAGVVGVGPAEDAHSARLGPRPCRVVVHPARAPRAGRPRKARSPASRVPGGNGRPAVRAGRKAAQCAPAPCRGAGSSAAGSMGAVTSSLSRPWPLPRWLKTRLSRTAATQPVEMPESRMIFAVSGKAW</sequence>
<dbReference type="Gene3D" id="3.30.460.40">
    <property type="match status" value="1"/>
</dbReference>
<evidence type="ECO:0000313" key="3">
    <source>
        <dbReference type="Proteomes" id="UP000254150"/>
    </source>
</evidence>
<reference evidence="2 3" key="1">
    <citation type="submission" date="2018-06" db="EMBL/GenBank/DDBJ databases">
        <authorList>
            <consortium name="Pathogen Informatics"/>
            <person name="Doyle S."/>
        </authorList>
    </citation>
    <scope>NUCLEOTIDE SEQUENCE [LARGE SCALE GENOMIC DNA]</scope>
    <source>
        <strain evidence="2 3">NCTC7807</strain>
    </source>
</reference>
<keyword evidence="2" id="KW-0548">Nucleotidyltransferase</keyword>
<organism evidence="2 3">
    <name type="scientific">Streptomyces griseus</name>
    <dbReference type="NCBI Taxonomy" id="1911"/>
    <lineage>
        <taxon>Bacteria</taxon>
        <taxon>Bacillati</taxon>
        <taxon>Actinomycetota</taxon>
        <taxon>Actinomycetes</taxon>
        <taxon>Kitasatosporales</taxon>
        <taxon>Streptomycetaceae</taxon>
        <taxon>Streptomyces</taxon>
    </lineage>
</organism>
<dbReference type="GO" id="GO:0016779">
    <property type="term" value="F:nucleotidyltransferase activity"/>
    <property type="evidence" value="ECO:0007669"/>
    <property type="project" value="UniProtKB-KW"/>
</dbReference>
<protein>
    <submittedName>
        <fullName evidence="2">Aminoglycoside adenylyltransferase</fullName>
    </submittedName>
</protein>
<dbReference type="Proteomes" id="UP000254150">
    <property type="component" value="Unassembled WGS sequence"/>
</dbReference>
<gene>
    <name evidence="2" type="ORF">NCTC7807_04100</name>
</gene>
<evidence type="ECO:0000256" key="1">
    <source>
        <dbReference type="SAM" id="MobiDB-lite"/>
    </source>
</evidence>
<accession>A0A380P480</accession>
<keyword evidence="2" id="KW-0808">Transferase</keyword>
<evidence type="ECO:0000313" key="2">
    <source>
        <dbReference type="EMBL" id="SUP60036.1"/>
    </source>
</evidence>
<dbReference type="EMBL" id="UHID01000007">
    <property type="protein sequence ID" value="SUP60036.1"/>
    <property type="molecule type" value="Genomic_DNA"/>
</dbReference>
<name>A0A380P480_STRGR</name>
<dbReference type="AlphaFoldDB" id="A0A380P480"/>